<dbReference type="FunFam" id="3.40.50.300:FF:000019">
    <property type="entry name" value="Translation initiation factor IF-2"/>
    <property type="match status" value="1"/>
</dbReference>
<dbReference type="InterPro" id="IPR009000">
    <property type="entry name" value="Transl_B-barrel_sf"/>
</dbReference>
<dbReference type="NCBIfam" id="TIGR00231">
    <property type="entry name" value="small_GTP"/>
    <property type="match status" value="1"/>
</dbReference>
<dbReference type="InterPro" id="IPR036925">
    <property type="entry name" value="TIF_IF2_dom3_sf"/>
</dbReference>
<dbReference type="Pfam" id="PF00009">
    <property type="entry name" value="GTP_EFTU"/>
    <property type="match status" value="1"/>
</dbReference>
<keyword evidence="6" id="KW-0342">GTP-binding</keyword>
<evidence type="ECO:0000256" key="3">
    <source>
        <dbReference type="ARBA" id="ARBA00022540"/>
    </source>
</evidence>
<proteinExistence type="inferred from homology"/>
<reference evidence="8 9" key="1">
    <citation type="journal article" date="2015" name="Nature">
        <title>rRNA introns, odd ribosomes, and small enigmatic genomes across a large radiation of phyla.</title>
        <authorList>
            <person name="Brown C.T."/>
            <person name="Hug L.A."/>
            <person name="Thomas B.C."/>
            <person name="Sharon I."/>
            <person name="Castelle C.J."/>
            <person name="Singh A."/>
            <person name="Wilkins M.J."/>
            <person name="Williams K.H."/>
            <person name="Banfield J.F."/>
        </authorList>
    </citation>
    <scope>NUCLEOTIDE SEQUENCE [LARGE SCALE GENOMIC DNA]</scope>
</reference>
<gene>
    <name evidence="8" type="ORF">US90_C0023G0007</name>
</gene>
<comment type="similarity">
    <text evidence="1">Belongs to the TRAFAC class translation factor GTPase superfamily. Classic translation factor GTPase family. IF-2 subfamily.</text>
</comment>
<dbReference type="InterPro" id="IPR053905">
    <property type="entry name" value="EF-G-like_DII"/>
</dbReference>
<dbReference type="FunFam" id="3.40.50.10050:FF:000001">
    <property type="entry name" value="Translation initiation factor IF-2"/>
    <property type="match status" value="1"/>
</dbReference>
<dbReference type="CDD" id="cd03702">
    <property type="entry name" value="IF2_mtIF2_II"/>
    <property type="match status" value="1"/>
</dbReference>
<evidence type="ECO:0000313" key="9">
    <source>
        <dbReference type="Proteomes" id="UP000034406"/>
    </source>
</evidence>
<organism evidence="8 9">
    <name type="scientific">Candidatus Shapirobacteria bacterium GW2011_GWE2_38_30</name>
    <dbReference type="NCBI Taxonomy" id="1618490"/>
    <lineage>
        <taxon>Bacteria</taxon>
        <taxon>Candidatus Shapironibacteriota</taxon>
    </lineage>
</organism>
<evidence type="ECO:0000256" key="2">
    <source>
        <dbReference type="ARBA" id="ARBA00020675"/>
    </source>
</evidence>
<name>A0A0G0JP35_9BACT</name>
<dbReference type="InterPro" id="IPR015760">
    <property type="entry name" value="TIF_IF2"/>
</dbReference>
<dbReference type="PANTHER" id="PTHR43381:SF4">
    <property type="entry name" value="EUKARYOTIC TRANSLATION INITIATION FACTOR 5B"/>
    <property type="match status" value="1"/>
</dbReference>
<evidence type="ECO:0000256" key="1">
    <source>
        <dbReference type="ARBA" id="ARBA00007733"/>
    </source>
</evidence>
<keyword evidence="3 8" id="KW-0396">Initiation factor</keyword>
<keyword evidence="4" id="KW-0547">Nucleotide-binding</keyword>
<dbReference type="InterPro" id="IPR000795">
    <property type="entry name" value="T_Tr_GTP-bd_dom"/>
</dbReference>
<dbReference type="Gene3D" id="3.40.50.300">
    <property type="entry name" value="P-loop containing nucleotide triphosphate hydrolases"/>
    <property type="match status" value="1"/>
</dbReference>
<dbReference type="GO" id="GO:0003743">
    <property type="term" value="F:translation initiation factor activity"/>
    <property type="evidence" value="ECO:0007669"/>
    <property type="project" value="UniProtKB-KW"/>
</dbReference>
<dbReference type="CDD" id="cd01887">
    <property type="entry name" value="IF2_eIF5B"/>
    <property type="match status" value="1"/>
</dbReference>
<dbReference type="SUPFAM" id="SSF50447">
    <property type="entry name" value="Translation proteins"/>
    <property type="match status" value="2"/>
</dbReference>
<evidence type="ECO:0000256" key="4">
    <source>
        <dbReference type="ARBA" id="ARBA00022741"/>
    </source>
</evidence>
<dbReference type="Proteomes" id="UP000034406">
    <property type="component" value="Unassembled WGS sequence"/>
</dbReference>
<dbReference type="GO" id="GO:0003924">
    <property type="term" value="F:GTPase activity"/>
    <property type="evidence" value="ECO:0007669"/>
    <property type="project" value="InterPro"/>
</dbReference>
<dbReference type="GO" id="GO:0005525">
    <property type="term" value="F:GTP binding"/>
    <property type="evidence" value="ECO:0007669"/>
    <property type="project" value="UniProtKB-KW"/>
</dbReference>
<dbReference type="Pfam" id="PF22042">
    <property type="entry name" value="EF-G_D2"/>
    <property type="match status" value="1"/>
</dbReference>
<evidence type="ECO:0000313" key="8">
    <source>
        <dbReference type="EMBL" id="KKQ68532.1"/>
    </source>
</evidence>
<feature type="domain" description="Tr-type G" evidence="7">
    <location>
        <begin position="9"/>
        <end position="181"/>
    </location>
</feature>
<dbReference type="PROSITE" id="PS51722">
    <property type="entry name" value="G_TR_2"/>
    <property type="match status" value="1"/>
</dbReference>
<sequence length="481" mass="52300">MVNLQTTTFRPPIVTVMGHIDHGKTSLLDKIRSTNIWRKETGGITQHIGAYQAVVIDKNKKEKLITFIDTPGHAAFINMRARGAQVTDLVVLVIAATEGIMAQTKECLELIKKADLPFIVAMNKMDMNGASPDKIKGQLVELGYTPEEYGGDVACIPVSAKNGEGIDELLEMILLHAELLEIKADSNASPQAFVIESKLDKRRGAVATAVVKQGTLKLGDTIYAGKAQAKIKAMINYLGENIKQATPGTPIEILGFSQVPSVGAQITHEPQAEAPKEAVKPIISVISQEETPKLPLVIKADTEGTLEAVLGSFSDDVQVISSGVGPINDTDIFMAEPVRAQVVAFNVSVPKFIKNLADNQKVKIIESSIIYEILEEIESQVLKLLEPTIDETILGEATIKAEFKINKVRIAGINVTKGVLSKGDLTHLKRDGKIIKDTKIENIQAGKEIISSIKMGNECGITFKPYIDFKINDVIISYKKE</sequence>
<evidence type="ECO:0000259" key="7">
    <source>
        <dbReference type="PROSITE" id="PS51722"/>
    </source>
</evidence>
<dbReference type="STRING" id="1618490.US90_C0023G0007"/>
<evidence type="ECO:0000256" key="5">
    <source>
        <dbReference type="ARBA" id="ARBA00022917"/>
    </source>
</evidence>
<keyword evidence="5" id="KW-0648">Protein biosynthesis</keyword>
<dbReference type="SUPFAM" id="SSF52156">
    <property type="entry name" value="Initiation factor IF2/eIF5b, domain 3"/>
    <property type="match status" value="1"/>
</dbReference>
<dbReference type="InterPro" id="IPR005225">
    <property type="entry name" value="Small_GTP-bd"/>
</dbReference>
<accession>A0A0G0JP35</accession>
<dbReference type="GO" id="GO:0005737">
    <property type="term" value="C:cytoplasm"/>
    <property type="evidence" value="ECO:0007669"/>
    <property type="project" value="TreeGrafter"/>
</dbReference>
<dbReference type="EMBL" id="LBUT01000023">
    <property type="protein sequence ID" value="KKQ68532.1"/>
    <property type="molecule type" value="Genomic_DNA"/>
</dbReference>
<protein>
    <recommendedName>
        <fullName evidence="2">Translation initiation factor IF-2</fullName>
    </recommendedName>
</protein>
<dbReference type="Gene3D" id="3.40.50.10050">
    <property type="entry name" value="Translation initiation factor IF- 2, domain 3"/>
    <property type="match status" value="1"/>
</dbReference>
<dbReference type="PATRIC" id="fig|1618490.4.peg.813"/>
<dbReference type="PRINTS" id="PR00315">
    <property type="entry name" value="ELONGATNFCT"/>
</dbReference>
<comment type="caution">
    <text evidence="8">The sequence shown here is derived from an EMBL/GenBank/DDBJ whole genome shotgun (WGS) entry which is preliminary data.</text>
</comment>
<dbReference type="Pfam" id="PF11987">
    <property type="entry name" value="IF-2"/>
    <property type="match status" value="1"/>
</dbReference>
<dbReference type="CDD" id="cd03692">
    <property type="entry name" value="mtIF2_IVc"/>
    <property type="match status" value="1"/>
</dbReference>
<evidence type="ECO:0000256" key="6">
    <source>
        <dbReference type="ARBA" id="ARBA00023134"/>
    </source>
</evidence>
<dbReference type="FunFam" id="2.40.30.10:FF:000008">
    <property type="entry name" value="Translation initiation factor IF-2"/>
    <property type="match status" value="1"/>
</dbReference>
<dbReference type="InterPro" id="IPR027417">
    <property type="entry name" value="P-loop_NTPase"/>
</dbReference>
<dbReference type="PANTHER" id="PTHR43381">
    <property type="entry name" value="TRANSLATION INITIATION FACTOR IF-2-RELATED"/>
    <property type="match status" value="1"/>
</dbReference>
<dbReference type="InterPro" id="IPR023115">
    <property type="entry name" value="TIF_IF2_dom3"/>
</dbReference>
<dbReference type="Gene3D" id="2.40.30.10">
    <property type="entry name" value="Translation factors"/>
    <property type="match status" value="2"/>
</dbReference>
<dbReference type="SUPFAM" id="SSF52540">
    <property type="entry name" value="P-loop containing nucleoside triphosphate hydrolases"/>
    <property type="match status" value="1"/>
</dbReference>
<dbReference type="AlphaFoldDB" id="A0A0G0JP35"/>
<dbReference type="InterPro" id="IPR044145">
    <property type="entry name" value="IF2_II"/>
</dbReference>